<evidence type="ECO:0000256" key="4">
    <source>
        <dbReference type="ARBA" id="ARBA00022679"/>
    </source>
</evidence>
<evidence type="ECO:0000256" key="9">
    <source>
        <dbReference type="ARBA" id="ARBA00048743"/>
    </source>
</evidence>
<accession>A0A235BPK3</accession>
<gene>
    <name evidence="11" type="primary">tmk</name>
    <name evidence="13" type="ORF">CH333_08850</name>
</gene>
<dbReference type="GO" id="GO:0006235">
    <property type="term" value="P:dTTP biosynthetic process"/>
    <property type="evidence" value="ECO:0007669"/>
    <property type="project" value="UniProtKB-UniRule"/>
</dbReference>
<keyword evidence="8 11" id="KW-0067">ATP-binding</keyword>
<comment type="caution">
    <text evidence="13">The sequence shown here is derived from an EMBL/GenBank/DDBJ whole genome shotgun (WGS) entry which is preliminary data.</text>
</comment>
<dbReference type="InterPro" id="IPR027417">
    <property type="entry name" value="P-loop_NTPase"/>
</dbReference>
<evidence type="ECO:0000256" key="7">
    <source>
        <dbReference type="ARBA" id="ARBA00022777"/>
    </source>
</evidence>
<evidence type="ECO:0000256" key="11">
    <source>
        <dbReference type="HAMAP-Rule" id="MF_00165"/>
    </source>
</evidence>
<dbReference type="NCBIfam" id="TIGR00041">
    <property type="entry name" value="DTMP_kinase"/>
    <property type="match status" value="1"/>
</dbReference>
<comment type="function">
    <text evidence="10 11">Phosphorylation of dTMP to form dTDP in both de novo and salvage pathways of dTTP synthesis.</text>
</comment>
<keyword evidence="5 11" id="KW-0545">Nucleotide biosynthesis</keyword>
<evidence type="ECO:0000313" key="13">
    <source>
        <dbReference type="EMBL" id="OYD14154.1"/>
    </source>
</evidence>
<dbReference type="CDD" id="cd01672">
    <property type="entry name" value="TMPK"/>
    <property type="match status" value="1"/>
</dbReference>
<sequence>MPEFLVTFEGVEGCGKSIQARLLYEYLQSKGISSILTREPGGSDISERIRDILLDRRHLDMVPYTELFLYLASRAQHTQEVIKPALAQGKVVICDRYIDASVAYQGEGRGISKNLIKQLNKTATGGLLPNLTFLLDMDTEIALKRIEREDRLEMEGVEFHNRIRSGYLKLNRENPERIVLLNGMRSIKQIHNEIKDIFEARMMKLE</sequence>
<dbReference type="EMBL" id="NOZQ01000202">
    <property type="protein sequence ID" value="OYD14154.1"/>
    <property type="molecule type" value="Genomic_DNA"/>
</dbReference>
<evidence type="ECO:0000256" key="6">
    <source>
        <dbReference type="ARBA" id="ARBA00022741"/>
    </source>
</evidence>
<evidence type="ECO:0000256" key="5">
    <source>
        <dbReference type="ARBA" id="ARBA00022727"/>
    </source>
</evidence>
<dbReference type="EC" id="2.7.4.9" evidence="2 11"/>
<evidence type="ECO:0000256" key="3">
    <source>
        <dbReference type="ARBA" id="ARBA00017144"/>
    </source>
</evidence>
<feature type="binding site" evidence="11">
    <location>
        <begin position="10"/>
        <end position="17"/>
    </location>
    <ligand>
        <name>ATP</name>
        <dbReference type="ChEBI" id="CHEBI:30616"/>
    </ligand>
</feature>
<evidence type="ECO:0000313" key="14">
    <source>
        <dbReference type="Proteomes" id="UP000215215"/>
    </source>
</evidence>
<dbReference type="InterPro" id="IPR039430">
    <property type="entry name" value="Thymidylate_kin-like_dom"/>
</dbReference>
<dbReference type="InterPro" id="IPR018094">
    <property type="entry name" value="Thymidylate_kinase"/>
</dbReference>
<protein>
    <recommendedName>
        <fullName evidence="3 11">Thymidylate kinase</fullName>
        <ecNumber evidence="2 11">2.7.4.9</ecNumber>
    </recommendedName>
    <alternativeName>
        <fullName evidence="11">dTMP kinase</fullName>
    </alternativeName>
</protein>
<evidence type="ECO:0000256" key="8">
    <source>
        <dbReference type="ARBA" id="ARBA00022840"/>
    </source>
</evidence>
<evidence type="ECO:0000256" key="10">
    <source>
        <dbReference type="ARBA" id="ARBA00057735"/>
    </source>
</evidence>
<dbReference type="PANTHER" id="PTHR10344:SF4">
    <property type="entry name" value="UMP-CMP KINASE 2, MITOCHONDRIAL"/>
    <property type="match status" value="1"/>
</dbReference>
<proteinExistence type="inferred from homology"/>
<evidence type="ECO:0000256" key="2">
    <source>
        <dbReference type="ARBA" id="ARBA00012980"/>
    </source>
</evidence>
<evidence type="ECO:0000259" key="12">
    <source>
        <dbReference type="Pfam" id="PF02223"/>
    </source>
</evidence>
<evidence type="ECO:0000256" key="1">
    <source>
        <dbReference type="ARBA" id="ARBA00009776"/>
    </source>
</evidence>
<dbReference type="GO" id="GO:0004798">
    <property type="term" value="F:dTMP kinase activity"/>
    <property type="evidence" value="ECO:0007669"/>
    <property type="project" value="UniProtKB-UniRule"/>
</dbReference>
<dbReference type="AlphaFoldDB" id="A0A235BPK3"/>
<dbReference type="GO" id="GO:0005829">
    <property type="term" value="C:cytosol"/>
    <property type="evidence" value="ECO:0007669"/>
    <property type="project" value="TreeGrafter"/>
</dbReference>
<dbReference type="GO" id="GO:0006233">
    <property type="term" value="P:dTDP biosynthetic process"/>
    <property type="evidence" value="ECO:0007669"/>
    <property type="project" value="InterPro"/>
</dbReference>
<name>A0A235BPK3_UNCW3</name>
<keyword evidence="7 11" id="KW-0418">Kinase</keyword>
<reference evidence="13 14" key="1">
    <citation type="submission" date="2017-07" db="EMBL/GenBank/DDBJ databases">
        <title>Recovery of genomes from metagenomes via a dereplication, aggregation, and scoring strategy.</title>
        <authorList>
            <person name="Sieber C.M."/>
            <person name="Probst A.J."/>
            <person name="Sharrar A."/>
            <person name="Thomas B.C."/>
            <person name="Hess M."/>
            <person name="Tringe S.G."/>
            <person name="Banfield J.F."/>
        </authorList>
    </citation>
    <scope>NUCLEOTIDE SEQUENCE [LARGE SCALE GENOMIC DNA]</scope>
    <source>
        <strain evidence="13">JGI_Cruoil_03_44_89</strain>
    </source>
</reference>
<keyword evidence="6 11" id="KW-0547">Nucleotide-binding</keyword>
<dbReference type="SUPFAM" id="SSF52540">
    <property type="entry name" value="P-loop containing nucleoside triphosphate hydrolases"/>
    <property type="match status" value="1"/>
</dbReference>
<dbReference type="HAMAP" id="MF_00165">
    <property type="entry name" value="Thymidylate_kinase"/>
    <property type="match status" value="1"/>
</dbReference>
<dbReference type="FunFam" id="3.40.50.300:FF:000225">
    <property type="entry name" value="Thymidylate kinase"/>
    <property type="match status" value="1"/>
</dbReference>
<keyword evidence="4 11" id="KW-0808">Transferase</keyword>
<dbReference type="GO" id="GO:0006227">
    <property type="term" value="P:dUDP biosynthetic process"/>
    <property type="evidence" value="ECO:0007669"/>
    <property type="project" value="TreeGrafter"/>
</dbReference>
<dbReference type="PANTHER" id="PTHR10344">
    <property type="entry name" value="THYMIDYLATE KINASE"/>
    <property type="match status" value="1"/>
</dbReference>
<dbReference type="Pfam" id="PF02223">
    <property type="entry name" value="Thymidylate_kin"/>
    <property type="match status" value="1"/>
</dbReference>
<dbReference type="GO" id="GO:0005524">
    <property type="term" value="F:ATP binding"/>
    <property type="evidence" value="ECO:0007669"/>
    <property type="project" value="UniProtKB-UniRule"/>
</dbReference>
<organism evidence="13 14">
    <name type="scientific">candidate division WOR-3 bacterium JGI_Cruoil_03_44_89</name>
    <dbReference type="NCBI Taxonomy" id="1973748"/>
    <lineage>
        <taxon>Bacteria</taxon>
        <taxon>Bacteria division WOR-3</taxon>
    </lineage>
</organism>
<feature type="domain" description="Thymidylate kinase-like" evidence="12">
    <location>
        <begin position="8"/>
        <end position="194"/>
    </location>
</feature>
<dbReference type="Gene3D" id="3.40.50.300">
    <property type="entry name" value="P-loop containing nucleotide triphosphate hydrolases"/>
    <property type="match status" value="1"/>
</dbReference>
<comment type="catalytic activity">
    <reaction evidence="9 11">
        <text>dTMP + ATP = dTDP + ADP</text>
        <dbReference type="Rhea" id="RHEA:13517"/>
        <dbReference type="ChEBI" id="CHEBI:30616"/>
        <dbReference type="ChEBI" id="CHEBI:58369"/>
        <dbReference type="ChEBI" id="CHEBI:63528"/>
        <dbReference type="ChEBI" id="CHEBI:456216"/>
        <dbReference type="EC" id="2.7.4.9"/>
    </reaction>
</comment>
<dbReference type="Proteomes" id="UP000215215">
    <property type="component" value="Unassembled WGS sequence"/>
</dbReference>
<comment type="similarity">
    <text evidence="1 11">Belongs to the thymidylate kinase family.</text>
</comment>